<dbReference type="Proteomes" id="UP000799440">
    <property type="component" value="Unassembled WGS sequence"/>
</dbReference>
<dbReference type="EMBL" id="MU006580">
    <property type="protein sequence ID" value="KAF2745910.1"/>
    <property type="molecule type" value="Genomic_DNA"/>
</dbReference>
<sequence length="152" mass="17235">MPDFNRNHIRCVFCSAALSHTARQKCSPASQAQEIVDYALGPRNVTEVQLTSVVLRPVANHDRINAWAALKEIVLDNKPMKVPMVRKERKRTMPMLPFEFSSTETTHDPLRWHGMANVRKPYGSPIEILLKETPLKPDLTTFQASQSLDSPE</sequence>
<evidence type="ECO:0000313" key="1">
    <source>
        <dbReference type="EMBL" id="KAF2745910.1"/>
    </source>
</evidence>
<gene>
    <name evidence="1" type="ORF">M011DRAFT_125952</name>
</gene>
<dbReference type="AlphaFoldDB" id="A0A6A6V8N7"/>
<proteinExistence type="predicted"/>
<keyword evidence="2" id="KW-1185">Reference proteome</keyword>
<name>A0A6A6V8N7_9PLEO</name>
<evidence type="ECO:0000313" key="2">
    <source>
        <dbReference type="Proteomes" id="UP000799440"/>
    </source>
</evidence>
<protein>
    <submittedName>
        <fullName evidence="1">Uncharacterized protein</fullName>
    </submittedName>
</protein>
<organism evidence="1 2">
    <name type="scientific">Sporormia fimetaria CBS 119925</name>
    <dbReference type="NCBI Taxonomy" id="1340428"/>
    <lineage>
        <taxon>Eukaryota</taxon>
        <taxon>Fungi</taxon>
        <taxon>Dikarya</taxon>
        <taxon>Ascomycota</taxon>
        <taxon>Pezizomycotina</taxon>
        <taxon>Dothideomycetes</taxon>
        <taxon>Pleosporomycetidae</taxon>
        <taxon>Pleosporales</taxon>
        <taxon>Sporormiaceae</taxon>
        <taxon>Sporormia</taxon>
    </lineage>
</organism>
<accession>A0A6A6V8N7</accession>
<reference evidence="1" key="1">
    <citation type="journal article" date="2020" name="Stud. Mycol.">
        <title>101 Dothideomycetes genomes: a test case for predicting lifestyles and emergence of pathogens.</title>
        <authorList>
            <person name="Haridas S."/>
            <person name="Albert R."/>
            <person name="Binder M."/>
            <person name="Bloem J."/>
            <person name="Labutti K."/>
            <person name="Salamov A."/>
            <person name="Andreopoulos B."/>
            <person name="Baker S."/>
            <person name="Barry K."/>
            <person name="Bills G."/>
            <person name="Bluhm B."/>
            <person name="Cannon C."/>
            <person name="Castanera R."/>
            <person name="Culley D."/>
            <person name="Daum C."/>
            <person name="Ezra D."/>
            <person name="Gonzalez J."/>
            <person name="Henrissat B."/>
            <person name="Kuo A."/>
            <person name="Liang C."/>
            <person name="Lipzen A."/>
            <person name="Lutzoni F."/>
            <person name="Magnuson J."/>
            <person name="Mondo S."/>
            <person name="Nolan M."/>
            <person name="Ohm R."/>
            <person name="Pangilinan J."/>
            <person name="Park H.-J."/>
            <person name="Ramirez L."/>
            <person name="Alfaro M."/>
            <person name="Sun H."/>
            <person name="Tritt A."/>
            <person name="Yoshinaga Y."/>
            <person name="Zwiers L.-H."/>
            <person name="Turgeon B."/>
            <person name="Goodwin S."/>
            <person name="Spatafora J."/>
            <person name="Crous P."/>
            <person name="Grigoriev I."/>
        </authorList>
    </citation>
    <scope>NUCLEOTIDE SEQUENCE</scope>
    <source>
        <strain evidence="1">CBS 119925</strain>
    </source>
</reference>